<evidence type="ECO:0000256" key="2">
    <source>
        <dbReference type="ARBA" id="ARBA00022840"/>
    </source>
</evidence>
<dbReference type="SMART" id="SM00490">
    <property type="entry name" value="HELICc"/>
    <property type="match status" value="1"/>
</dbReference>
<dbReference type="InterPro" id="IPR011545">
    <property type="entry name" value="DEAD/DEAH_box_helicase_dom"/>
</dbReference>
<sequence>MKLSAEDGVLIPTWLWEAAMADMALQRKIRKEAKEKKNKKKKMQPSGVLLYHFTFNLRDRSFVDYKVETSSNLFFEYASATGEDVSNDYIAVLMKDDDTDEMGEGGVKARSYDVDPLREAILRQGIQVEQDHDGPGDTSTSRVLYHIIGCSNSQVQKHCYVFRRSVNKQENETRLLQILPGLLELEKEKGIPKRVKYAGLLFSGIKPVKLPDEVVAEEIQSYTNHNGTDFTDGPGLISLKLALWIQSQLGCKGDCPSVFQIRYCGTIQLLNESEEGFVCKGVLLVDPTNKETYSIQVRKSMMKIGASPKACEVLQGTLGICDYSRPTPGRLGQQQVCLLSGTVPRSDLLKLQRDHLDCMEKAIHDPFCMSWVMALDRKSHVWGAFHKLLIAELERSREWDGRQIPKVYSKCADLLPVPEASAKIKKVQLPLAASRTLFGAVFPELLHDLLNENECVVLLEDGLLYGKDSSGGEQYVIVSRSPSYHPGDIRVLRVVPLPDGHPALLLRNCLLFSTKGDRPDPDKMGGGDLDGDKYLVLWDPTLLKHVPALKAIEATKYDDNPPPVSSSSMSDDDWIHYAAMTDNAMLGEVESTFYKLAKKSGVKSAEIEQLNSLFSSLVDRHPTSMDAFRKLKGSVSGEMGLANSCVWEEMASMQAKCSEVQRISLDTDRLQSYRMFHEAAGRHSGRQSIRDKMSGKFNHHFRACMQRAEVEKTLSEVETLVTSTGASLSDSDESIYFDENTETKLAGRREINKQESDVLSKFVRRAHELFEKPIAEVIAETKPHEKVVDEQIKRKDEIIKQYEEEMSLLRCEDQKLREAEDRVTFRHDAWLKDRRRHWDSIHAREVEASATHLAGLGEQLDALSGKLAAEHRALSDVQRELDGMWFKVEWFSTTKQQAAGRKAEIQSRIDEITHMREQLGSLLSSKRHERDAQIEAYRARAQKEQDEAEATLRRSLALLNKHKVSLETKMESSEGHFADLLNGAEKKRIQVLAAEKESEANHLRQSFEEDTNQTTDHGFLQGLQDKIEVLLNGAKDIQEAISRMFCPDTLSGAEYLIQSHREKVECMELGRSHILREVAKARRVWEAELFGSDLCSSTTARKSRWQKLIASLERVFALEENRLQGFPRGGERSGPMPVYFKRGELQRHLRQSQALIVTAGTGCGKSTQVPQYIADDFYSYRGTGTETGDDPPVRICCTQPRRVAAQKLASRVAQEYMTNLGELGLVGFQVGSRGRSREECVKTSEQTVIEFVTEGKLLFNLARSPDFIQRYDCVIIDEMHERNTEQDLCLSLLRDYLVKCKSTHPFFKVVVMSASIDAQRFCKYFGDCPTMDCPGRNFPVEEIFKSPEQSTGDQMEVVDHAVNVLFEEIVPMSDEPGDVLVFLNGAADIDSAVSMITARAEKTGDLVVAYPLYSRLDGDAIAAATNPDHRCGLNGEMTAVKKKGGLAKLRKVVVCTNIAETSLTINGVRFVIESGRAKKMKFDHTLRTSVLSADWVSRASTIQRKGRAGRTNSGFCYYLYSEDFHQQMRDYDTPNILEESVDSLILFSMHVCGKSIEEMGLLDSPLPEDVDHAKQRLIEMGLLEESEDDHWCLTCDGKIAGNLSSLRPESVRMMLTAFRKYPSCAKQAMILAVLLSTSESVFDKHIEADKERDHSHVCGDHLSALKQFEWFEEASTTKKKKNLKKQAKGRGLSFRVLSTVQEDVQAVHRECKKLELFPSMPEVQGTLEECLLRSFVSGYFHSCVQCVEPHHARTVGCSHLTIQIPSPLFLDKQSTLIKTLASNEQDPVSLQDDCLDLEETRNDSPGTSDLTVVSEQVEPKFLLYGNLTKVEKIQKTFMLDASAVEGRWLQEEADGRWIKRVDFDPHPKNKCRVLIKNVGAKVLNECKKGEKSNSGDFFATIEAKCKLDALVVSYEERLVVINGDQAAVADARERIEKRVLSVLKQFRLNDRAHNPLIQVGPGMVVKGRAHANTARPEHFLGIFSAYGLNEDDYVPGGTVASICVNKKNSCLIVAPTRDFSLDTVGRALNEAKASVNMTSKKQNNNKIGSFIVNIGGAPGSNATSKRTLNLLQSHQAFSALILDGRCSGQTTSGLAFRALRQAAEQKNTFWDTFKTDVLSGDQRKGAVLSLVKSHEFFALNPGDNRSASVFKSRLVTLDGAFDFHEVEHTTHFQRYQVRRIASILSELRKRCPKVLFYIVELKRFSGEAEGNTGSLSDYLWLTSLTKVKKVRVGFSALSAKEKKQARGLLEKKLTLESLANDNSRTVAPDDGYKNKFVEACVMCRRSVRVSFGKKAGNVGTNGLEGWNLTLCGCSYCRECFVHAAVETMMDDVARSARCLCCSREVLAKDCFSIVCGGKREKGSASSQEWDMLCRLAEANYCQQNEALITRSCRPGRSSNRPRGSTTCPDCDFSMAHPSGYLFLSCRNPKCRSKICTQCYQVPTSQDDCSRCARGECEPRDA</sequence>
<dbReference type="Pfam" id="PF00271">
    <property type="entry name" value="Helicase_C"/>
    <property type="match status" value="1"/>
</dbReference>
<feature type="domain" description="Helicase C-terminal" evidence="5">
    <location>
        <begin position="1357"/>
        <end position="1552"/>
    </location>
</feature>
<evidence type="ECO:0000256" key="3">
    <source>
        <dbReference type="SAM" id="Coils"/>
    </source>
</evidence>
<dbReference type="InterPro" id="IPR027417">
    <property type="entry name" value="P-loop_NTPase"/>
</dbReference>
<dbReference type="GO" id="GO:0003968">
    <property type="term" value="F:RNA-directed RNA polymerase activity"/>
    <property type="evidence" value="ECO:0007669"/>
    <property type="project" value="InterPro"/>
</dbReference>
<dbReference type="CDD" id="cd17917">
    <property type="entry name" value="DEXHc_RHA-like"/>
    <property type="match status" value="1"/>
</dbReference>
<dbReference type="Gene3D" id="3.40.50.300">
    <property type="entry name" value="P-loop containing nucleotide triphosphate hydrolases"/>
    <property type="match status" value="2"/>
</dbReference>
<organism evidence="6 7">
    <name type="scientific">Seminavis robusta</name>
    <dbReference type="NCBI Taxonomy" id="568900"/>
    <lineage>
        <taxon>Eukaryota</taxon>
        <taxon>Sar</taxon>
        <taxon>Stramenopiles</taxon>
        <taxon>Ochrophyta</taxon>
        <taxon>Bacillariophyta</taxon>
        <taxon>Bacillariophyceae</taxon>
        <taxon>Bacillariophycidae</taxon>
        <taxon>Naviculales</taxon>
        <taxon>Naviculaceae</taxon>
        <taxon>Seminavis</taxon>
    </lineage>
</organism>
<dbReference type="InterPro" id="IPR057596">
    <property type="entry name" value="RDRP_core"/>
</dbReference>
<dbReference type="SMART" id="SM00487">
    <property type="entry name" value="DEXDc"/>
    <property type="match status" value="1"/>
</dbReference>
<comment type="caution">
    <text evidence="6">The sequence shown here is derived from an EMBL/GenBank/DDBJ whole genome shotgun (WGS) entry which is preliminary data.</text>
</comment>
<feature type="domain" description="Helicase ATP-binding" evidence="4">
    <location>
        <begin position="1146"/>
        <end position="1334"/>
    </location>
</feature>
<dbReference type="CDD" id="cd18791">
    <property type="entry name" value="SF2_C_RHA"/>
    <property type="match status" value="1"/>
</dbReference>
<dbReference type="PROSITE" id="PS51192">
    <property type="entry name" value="HELICASE_ATP_BIND_1"/>
    <property type="match status" value="1"/>
</dbReference>
<keyword evidence="7" id="KW-1185">Reference proteome</keyword>
<reference evidence="6" key="1">
    <citation type="submission" date="2020-06" db="EMBL/GenBank/DDBJ databases">
        <authorList>
            <consortium name="Plant Systems Biology data submission"/>
        </authorList>
    </citation>
    <scope>NUCLEOTIDE SEQUENCE</scope>
    <source>
        <strain evidence="6">D6</strain>
    </source>
</reference>
<evidence type="ECO:0000256" key="1">
    <source>
        <dbReference type="ARBA" id="ARBA00022741"/>
    </source>
</evidence>
<keyword evidence="1" id="KW-0547">Nucleotide-binding</keyword>
<dbReference type="SUPFAM" id="SSF52540">
    <property type="entry name" value="P-loop containing nucleoside triphosphate hydrolases"/>
    <property type="match status" value="1"/>
</dbReference>
<dbReference type="PANTHER" id="PTHR18934">
    <property type="entry name" value="ATP-DEPENDENT RNA HELICASE"/>
    <property type="match status" value="1"/>
</dbReference>
<protein>
    <submittedName>
        <fullName evidence="6">Splicing factor ATP-dependent RNA helicase</fullName>
    </submittedName>
</protein>
<evidence type="ECO:0000259" key="5">
    <source>
        <dbReference type="PROSITE" id="PS51194"/>
    </source>
</evidence>
<feature type="coiled-coil region" evidence="3">
    <location>
        <begin position="792"/>
        <end position="822"/>
    </location>
</feature>
<dbReference type="GO" id="GO:0004386">
    <property type="term" value="F:helicase activity"/>
    <property type="evidence" value="ECO:0007669"/>
    <property type="project" value="UniProtKB-KW"/>
</dbReference>
<dbReference type="Proteomes" id="UP001153069">
    <property type="component" value="Unassembled WGS sequence"/>
</dbReference>
<proteinExistence type="predicted"/>
<evidence type="ECO:0000259" key="4">
    <source>
        <dbReference type="PROSITE" id="PS51192"/>
    </source>
</evidence>
<keyword evidence="6" id="KW-0347">Helicase</keyword>
<dbReference type="InterPro" id="IPR014001">
    <property type="entry name" value="Helicase_ATP-bd"/>
</dbReference>
<dbReference type="OrthoDB" id="6513042at2759"/>
<dbReference type="PROSITE" id="PS51194">
    <property type="entry name" value="HELICASE_CTER"/>
    <property type="match status" value="1"/>
</dbReference>
<keyword evidence="3" id="KW-0175">Coiled coil</keyword>
<keyword evidence="2" id="KW-0067">ATP-binding</keyword>
<evidence type="ECO:0000313" key="6">
    <source>
        <dbReference type="EMBL" id="CAB9502970.1"/>
    </source>
</evidence>
<gene>
    <name evidence="6" type="ORF">SEMRO_152_G069390.1</name>
</gene>
<dbReference type="Pfam" id="PF05183">
    <property type="entry name" value="RdRP"/>
    <property type="match status" value="1"/>
</dbReference>
<dbReference type="GO" id="GO:0005524">
    <property type="term" value="F:ATP binding"/>
    <property type="evidence" value="ECO:0007669"/>
    <property type="project" value="UniProtKB-KW"/>
</dbReference>
<keyword evidence="6" id="KW-0378">Hydrolase</keyword>
<dbReference type="Pfam" id="PF00270">
    <property type="entry name" value="DEAD"/>
    <property type="match status" value="1"/>
</dbReference>
<evidence type="ECO:0000313" key="7">
    <source>
        <dbReference type="Proteomes" id="UP001153069"/>
    </source>
</evidence>
<dbReference type="InterPro" id="IPR001650">
    <property type="entry name" value="Helicase_C-like"/>
</dbReference>
<accession>A0A9N8DLX5</accession>
<dbReference type="PANTHER" id="PTHR18934:SF111">
    <property type="entry name" value="RNA HELICASE, PUTATIVE-RELATED"/>
    <property type="match status" value="1"/>
</dbReference>
<dbReference type="GO" id="GO:0003723">
    <property type="term" value="F:RNA binding"/>
    <property type="evidence" value="ECO:0007669"/>
    <property type="project" value="TreeGrafter"/>
</dbReference>
<dbReference type="EMBL" id="CAICTM010000151">
    <property type="protein sequence ID" value="CAB9502970.1"/>
    <property type="molecule type" value="Genomic_DNA"/>
</dbReference>
<name>A0A9N8DLX5_9STRA</name>